<evidence type="ECO:0000313" key="3">
    <source>
        <dbReference type="Proteomes" id="UP000075476"/>
    </source>
</evidence>
<gene>
    <name evidence="2" type="ORF">AT268_25785</name>
</gene>
<keyword evidence="1" id="KW-0175">Coiled coil</keyword>
<proteinExistence type="predicted"/>
<dbReference type="RefSeq" id="WP_061663095.1">
    <property type="nucleotide sequence ID" value="NZ_LOMO01000028.1"/>
</dbReference>
<accession>A0A9X0SNM8</accession>
<dbReference type="AlphaFoldDB" id="A0A9X0SNM8"/>
<feature type="coiled-coil region" evidence="1">
    <location>
        <begin position="32"/>
        <end position="59"/>
    </location>
</feature>
<organism evidence="2 3">
    <name type="scientific">Bacillus cereus</name>
    <dbReference type="NCBI Taxonomy" id="1396"/>
    <lineage>
        <taxon>Bacteria</taxon>
        <taxon>Bacillati</taxon>
        <taxon>Bacillota</taxon>
        <taxon>Bacilli</taxon>
        <taxon>Bacillales</taxon>
        <taxon>Bacillaceae</taxon>
        <taxon>Bacillus</taxon>
        <taxon>Bacillus cereus group</taxon>
    </lineage>
</organism>
<comment type="caution">
    <text evidence="2">The sequence shown here is derived from an EMBL/GenBank/DDBJ whole genome shotgun (WGS) entry which is preliminary data.</text>
</comment>
<protein>
    <submittedName>
        <fullName evidence="2">Uncharacterized protein</fullName>
    </submittedName>
</protein>
<reference evidence="2 3" key="1">
    <citation type="submission" date="2015-12" db="EMBL/GenBank/DDBJ databases">
        <title>Bacillus cereus Group isolate.</title>
        <authorList>
            <person name="Kovac J."/>
        </authorList>
    </citation>
    <scope>NUCLEOTIDE SEQUENCE [LARGE SCALE GENOMIC DNA]</scope>
    <source>
        <strain evidence="2 3">FSL K6-0073</strain>
    </source>
</reference>
<name>A0A9X0SNM8_BACCE</name>
<dbReference type="Proteomes" id="UP000075476">
    <property type="component" value="Unassembled WGS sequence"/>
</dbReference>
<evidence type="ECO:0000313" key="2">
    <source>
        <dbReference type="EMBL" id="KXY47208.1"/>
    </source>
</evidence>
<dbReference type="EMBL" id="LOMO01000028">
    <property type="protein sequence ID" value="KXY47208.1"/>
    <property type="molecule type" value="Genomic_DNA"/>
</dbReference>
<evidence type="ECO:0000256" key="1">
    <source>
        <dbReference type="SAM" id="Coils"/>
    </source>
</evidence>
<sequence length="93" mass="10793">MSDYLAVSIMYAGLLFASVADKENRVSSTKSHSQLTNILAQQRIEIDELKKMLIQIEEQTRHINKSEVHAIYINTDTIEDRYMEFKQNKSNSK</sequence>